<reference evidence="2" key="1">
    <citation type="submission" date="2017-03" db="EMBL/GenBank/DDBJ databases">
        <authorList>
            <person name="Safronova V.I."/>
            <person name="Sazanova A.L."/>
            <person name="Chirak E.R."/>
        </authorList>
    </citation>
    <scope>NUCLEOTIDE SEQUENCE [LARGE SCALE GENOMIC DNA]</scope>
    <source>
        <strain evidence="2">Ach-343</strain>
    </source>
</reference>
<accession>A0A2W7CMB0</accession>
<keyword evidence="2" id="KW-1185">Reference proteome</keyword>
<protein>
    <submittedName>
        <fullName evidence="1">Uncharacterized protein</fullName>
    </submittedName>
</protein>
<dbReference type="AlphaFoldDB" id="A0A2W7CMB0"/>
<dbReference type="RefSeq" id="WP_013528283.1">
    <property type="nucleotide sequence ID" value="NZ_JBHLYT010000013.1"/>
</dbReference>
<evidence type="ECO:0000313" key="1">
    <source>
        <dbReference type="EMBL" id="PZV37663.1"/>
    </source>
</evidence>
<dbReference type="EMBL" id="MZXV01000032">
    <property type="protein sequence ID" value="PZV37663.1"/>
    <property type="molecule type" value="Genomic_DNA"/>
</dbReference>
<dbReference type="Proteomes" id="UP000248616">
    <property type="component" value="Unassembled WGS sequence"/>
</dbReference>
<name>A0A2W7CMB0_9HYPH</name>
<gene>
    <name evidence="1" type="ORF">B5V02_15395</name>
</gene>
<evidence type="ECO:0000313" key="2">
    <source>
        <dbReference type="Proteomes" id="UP000248616"/>
    </source>
</evidence>
<sequence>MCKTLKTDIKLFAAAIVAAATVLGANVSLADIVSTLSGAN</sequence>
<proteinExistence type="predicted"/>
<organism evidence="1 2">
    <name type="scientific">Mesorhizobium kowhaii</name>
    <dbReference type="NCBI Taxonomy" id="1300272"/>
    <lineage>
        <taxon>Bacteria</taxon>
        <taxon>Pseudomonadati</taxon>
        <taxon>Pseudomonadota</taxon>
        <taxon>Alphaproteobacteria</taxon>
        <taxon>Hyphomicrobiales</taxon>
        <taxon>Phyllobacteriaceae</taxon>
        <taxon>Mesorhizobium</taxon>
    </lineage>
</organism>
<comment type="caution">
    <text evidence="1">The sequence shown here is derived from an EMBL/GenBank/DDBJ whole genome shotgun (WGS) entry which is preliminary data.</text>
</comment>
<dbReference type="GeneID" id="91565096"/>